<comment type="caution">
    <text evidence="2">The sequence shown here is derived from an EMBL/GenBank/DDBJ whole genome shotgun (WGS) entry which is preliminary data.</text>
</comment>
<feature type="compositionally biased region" description="Pro residues" evidence="1">
    <location>
        <begin position="42"/>
        <end position="51"/>
    </location>
</feature>
<reference evidence="2" key="1">
    <citation type="submission" date="2021-02" db="EMBL/GenBank/DDBJ databases">
        <authorList>
            <person name="Nowell W R."/>
        </authorList>
    </citation>
    <scope>NUCLEOTIDE SEQUENCE</scope>
</reference>
<dbReference type="Proteomes" id="UP000663868">
    <property type="component" value="Unassembled WGS sequence"/>
</dbReference>
<dbReference type="AlphaFoldDB" id="A0A820S4R2"/>
<accession>A0A820S4R2</accession>
<name>A0A820S4R2_9BILA</name>
<proteinExistence type="predicted"/>
<feature type="region of interest" description="Disordered" evidence="1">
    <location>
        <begin position="34"/>
        <end position="88"/>
    </location>
</feature>
<feature type="compositionally biased region" description="Basic and acidic residues" evidence="1">
    <location>
        <begin position="52"/>
        <end position="71"/>
    </location>
</feature>
<feature type="non-terminal residue" evidence="2">
    <location>
        <position position="88"/>
    </location>
</feature>
<feature type="non-terminal residue" evidence="2">
    <location>
        <position position="1"/>
    </location>
</feature>
<dbReference type="EMBL" id="CAJOBB010030784">
    <property type="protein sequence ID" value="CAF4445912.1"/>
    <property type="molecule type" value="Genomic_DNA"/>
</dbReference>
<evidence type="ECO:0000313" key="2">
    <source>
        <dbReference type="EMBL" id="CAF4445912.1"/>
    </source>
</evidence>
<evidence type="ECO:0000256" key="1">
    <source>
        <dbReference type="SAM" id="MobiDB-lite"/>
    </source>
</evidence>
<protein>
    <submittedName>
        <fullName evidence="2">Uncharacterized protein</fullName>
    </submittedName>
</protein>
<gene>
    <name evidence="2" type="ORF">KXQ929_LOCUS53664</name>
</gene>
<organism evidence="2 3">
    <name type="scientific">Adineta steineri</name>
    <dbReference type="NCBI Taxonomy" id="433720"/>
    <lineage>
        <taxon>Eukaryota</taxon>
        <taxon>Metazoa</taxon>
        <taxon>Spiralia</taxon>
        <taxon>Gnathifera</taxon>
        <taxon>Rotifera</taxon>
        <taxon>Eurotatoria</taxon>
        <taxon>Bdelloidea</taxon>
        <taxon>Adinetida</taxon>
        <taxon>Adinetidae</taxon>
        <taxon>Adineta</taxon>
    </lineage>
</organism>
<evidence type="ECO:0000313" key="3">
    <source>
        <dbReference type="Proteomes" id="UP000663868"/>
    </source>
</evidence>
<sequence length="88" mass="9518">KTLQVHSQKKRIAQYGVFTALLNSGMILSCSNYDTKPAKIETPPPPPPPAPVEHHAPPEPAVDDKKKDSHSTKGKKKGKTVEVEAPVV</sequence>